<evidence type="ECO:0000259" key="14">
    <source>
        <dbReference type="Pfam" id="PF03958"/>
    </source>
</evidence>
<gene>
    <name evidence="16" type="ORF">HNR39_002863</name>
</gene>
<feature type="compositionally biased region" description="Low complexity" evidence="11">
    <location>
        <begin position="342"/>
        <end position="393"/>
    </location>
</feature>
<keyword evidence="8" id="KW-0472">Membrane</keyword>
<evidence type="ECO:0000256" key="4">
    <source>
        <dbReference type="ARBA" id="ARBA00022452"/>
    </source>
</evidence>
<comment type="caution">
    <text evidence="16">The sequence shown here is derived from an EMBL/GenBank/DDBJ whole genome shotgun (WGS) entry which is preliminary data.</text>
</comment>
<dbReference type="GO" id="GO:0015627">
    <property type="term" value="C:type II protein secretion system complex"/>
    <property type="evidence" value="ECO:0007669"/>
    <property type="project" value="InterPro"/>
</dbReference>
<dbReference type="InterPro" id="IPR049371">
    <property type="entry name" value="GspD-like_N0"/>
</dbReference>
<dbReference type="InterPro" id="IPR050810">
    <property type="entry name" value="Bact_Secretion_Sys_Channel"/>
</dbReference>
<dbReference type="AlphaFoldDB" id="A0A840RWG4"/>
<evidence type="ECO:0000256" key="5">
    <source>
        <dbReference type="ARBA" id="ARBA00022692"/>
    </source>
</evidence>
<sequence length="769" mass="79965">MKNTMHTMGPAIRSTFDIPSRRTAAVIALMTCVAITTTQPAMAAPGMAGGSGSGSTRETAISKGASKAVGGNSEQAAMNFVGADIVSVIKAVGQYTNTTFIIDPRVKGTVNLVSEKPLTKSDAFDLLASTLRLQGYVVVRGDGFAKVVPEADAKLQLAAGTNGVTGTNGPIRGDQMATRIFTLNYESAINILPVLRPLISPNNTINANPGNNTLIVTDYAENLQRLGKMIAAMDVPAVSDLDVIPIRYAVASDIAVMASKLLDSGSSAGGSDNGRIVILADSRTNSVILRAPSNGRANLAKSLIAKLDQPTAQVGNVHVVYLRNADAAKLARTLRNMVSQDTTAAPNATASTAATPPGGMLQTSTGGTAATSASGNSGSVGTSSQSSDGHSAGFIQADETTNTLIITASEPVYRNLRGVIDQLDTRRAQVYVEALIVEVTDKLSAQLGVQWLGLSGNSTSAYRVAGGTSFSSGGDNIINQALGLRTGGSVQTPGNGLTIGIFRQIAGKIGLGALAHALDGKDGSSVLSMPNLLTLDNEEAKIIVGQNVPFITGSYVPNSGGAAQNPFQTIERKDVGVALRVRPHISEGGTVRMEISQEVSSVDPASLNNSAGLTTNKRSLDTNVVMDDGEIIVLGGLIGDNKSSSVQKVPLLGDLPFIGNFFKYQSGARAKTNLMIFLRPTVVRNKEQSGTVVANRYDYIRQAQIEAEPEKSLLMDFGSAVVPAQDQGGPFMRLSAQGVPTLTLPPQSPQSPQPAPVVTSPEPVMDRTP</sequence>
<dbReference type="PANTHER" id="PTHR30332:SF24">
    <property type="entry name" value="SECRETIN GSPD-RELATED"/>
    <property type="match status" value="1"/>
</dbReference>
<proteinExistence type="inferred from homology"/>
<keyword evidence="17" id="KW-1185">Reference proteome</keyword>
<feature type="domain" description="NolW-like" evidence="14">
    <location>
        <begin position="178"/>
        <end position="236"/>
    </location>
</feature>
<evidence type="ECO:0000256" key="3">
    <source>
        <dbReference type="ARBA" id="ARBA00022448"/>
    </source>
</evidence>
<reference evidence="16 17" key="1">
    <citation type="submission" date="2020-08" db="EMBL/GenBank/DDBJ databases">
        <title>Genomic Encyclopedia of Type Strains, Phase IV (KMG-IV): sequencing the most valuable type-strain genomes for metagenomic binning, comparative biology and taxonomic classification.</title>
        <authorList>
            <person name="Goeker M."/>
        </authorList>
    </citation>
    <scope>NUCLEOTIDE SEQUENCE [LARGE SCALE GENOMIC DNA]</scope>
    <source>
        <strain evidence="16 17">DSM 23240</strain>
    </source>
</reference>
<dbReference type="Gene3D" id="3.30.1370.120">
    <property type="match status" value="3"/>
</dbReference>
<feature type="chain" id="PRO_5032270330" evidence="12">
    <location>
        <begin position="44"/>
        <end position="769"/>
    </location>
</feature>
<protein>
    <submittedName>
        <fullName evidence="16">General secretion pathway protein D</fullName>
    </submittedName>
</protein>
<dbReference type="Pfam" id="PF21305">
    <property type="entry name" value="type_II_gspD_N0"/>
    <property type="match status" value="1"/>
</dbReference>
<keyword evidence="9" id="KW-0998">Cell outer membrane</keyword>
<feature type="domain" description="Type II/III secretion system secretin-like" evidence="13">
    <location>
        <begin position="518"/>
        <end position="684"/>
    </location>
</feature>
<dbReference type="Proteomes" id="UP000571084">
    <property type="component" value="Unassembled WGS sequence"/>
</dbReference>
<dbReference type="InterPro" id="IPR005644">
    <property type="entry name" value="NolW-like"/>
</dbReference>
<evidence type="ECO:0000313" key="16">
    <source>
        <dbReference type="EMBL" id="MBB5201014.1"/>
    </source>
</evidence>
<name>A0A840RWG4_9BURK</name>
<dbReference type="NCBIfam" id="TIGR02517">
    <property type="entry name" value="type_II_gspD"/>
    <property type="match status" value="1"/>
</dbReference>
<evidence type="ECO:0000256" key="8">
    <source>
        <dbReference type="ARBA" id="ARBA00023136"/>
    </source>
</evidence>
<dbReference type="RefSeq" id="WP_168056839.1">
    <property type="nucleotide sequence ID" value="NZ_JAAOZT010000012.1"/>
</dbReference>
<comment type="subcellular location">
    <subcellularLocation>
        <location evidence="1 10">Cell outer membrane</location>
    </subcellularLocation>
</comment>
<dbReference type="EMBL" id="JACHHQ010000006">
    <property type="protein sequence ID" value="MBB5201014.1"/>
    <property type="molecule type" value="Genomic_DNA"/>
</dbReference>
<feature type="region of interest" description="Disordered" evidence="11">
    <location>
        <begin position="44"/>
        <end position="68"/>
    </location>
</feature>
<evidence type="ECO:0000256" key="1">
    <source>
        <dbReference type="ARBA" id="ARBA00004442"/>
    </source>
</evidence>
<keyword evidence="7" id="KW-0653">Protein transport</keyword>
<accession>A0A840RWG4</accession>
<dbReference type="PRINTS" id="PR00811">
    <property type="entry name" value="BCTERIALGSPD"/>
</dbReference>
<keyword evidence="5" id="KW-0812">Transmembrane</keyword>
<dbReference type="Pfam" id="PF00263">
    <property type="entry name" value="Secretin"/>
    <property type="match status" value="1"/>
</dbReference>
<evidence type="ECO:0000259" key="13">
    <source>
        <dbReference type="Pfam" id="PF00263"/>
    </source>
</evidence>
<evidence type="ECO:0000256" key="2">
    <source>
        <dbReference type="ARBA" id="ARBA00006980"/>
    </source>
</evidence>
<evidence type="ECO:0000256" key="11">
    <source>
        <dbReference type="SAM" id="MobiDB-lite"/>
    </source>
</evidence>
<feature type="compositionally biased region" description="Pro residues" evidence="11">
    <location>
        <begin position="746"/>
        <end position="755"/>
    </location>
</feature>
<feature type="region of interest" description="Disordered" evidence="11">
    <location>
        <begin position="341"/>
        <end position="393"/>
    </location>
</feature>
<dbReference type="PANTHER" id="PTHR30332">
    <property type="entry name" value="PROBABLE GENERAL SECRETION PATHWAY PROTEIN D"/>
    <property type="match status" value="1"/>
</dbReference>
<evidence type="ECO:0000256" key="9">
    <source>
        <dbReference type="ARBA" id="ARBA00023237"/>
    </source>
</evidence>
<feature type="region of interest" description="Disordered" evidence="11">
    <location>
        <begin position="739"/>
        <end position="769"/>
    </location>
</feature>
<keyword evidence="3 10" id="KW-0813">Transport</keyword>
<dbReference type="GO" id="GO:0009279">
    <property type="term" value="C:cell outer membrane"/>
    <property type="evidence" value="ECO:0007669"/>
    <property type="project" value="UniProtKB-SubCell"/>
</dbReference>
<feature type="signal peptide" evidence="12">
    <location>
        <begin position="1"/>
        <end position="43"/>
    </location>
</feature>
<organism evidence="16 17">
    <name type="scientific">Glaciimonas immobilis</name>
    <dbReference type="NCBI Taxonomy" id="728004"/>
    <lineage>
        <taxon>Bacteria</taxon>
        <taxon>Pseudomonadati</taxon>
        <taxon>Pseudomonadota</taxon>
        <taxon>Betaproteobacteria</taxon>
        <taxon>Burkholderiales</taxon>
        <taxon>Oxalobacteraceae</taxon>
        <taxon>Glaciimonas</taxon>
    </lineage>
</organism>
<evidence type="ECO:0000313" key="17">
    <source>
        <dbReference type="Proteomes" id="UP000571084"/>
    </source>
</evidence>
<evidence type="ECO:0000256" key="10">
    <source>
        <dbReference type="RuleBase" id="RU004004"/>
    </source>
</evidence>
<dbReference type="InterPro" id="IPR038591">
    <property type="entry name" value="NolW-like_sf"/>
</dbReference>
<dbReference type="InterPro" id="IPR001775">
    <property type="entry name" value="GspD/PilQ"/>
</dbReference>
<feature type="domain" description="NolW-like" evidence="14">
    <location>
        <begin position="243"/>
        <end position="313"/>
    </location>
</feature>
<feature type="domain" description="NolW-like" evidence="14">
    <location>
        <begin position="317"/>
        <end position="429"/>
    </location>
</feature>
<dbReference type="InterPro" id="IPR004846">
    <property type="entry name" value="T2SS/T3SS_dom"/>
</dbReference>
<feature type="domain" description="GspD-like N0" evidence="15">
    <location>
        <begin position="78"/>
        <end position="147"/>
    </location>
</feature>
<keyword evidence="4" id="KW-1134">Transmembrane beta strand</keyword>
<dbReference type="PRINTS" id="PR01032">
    <property type="entry name" value="PHAGEIV"/>
</dbReference>
<evidence type="ECO:0000256" key="12">
    <source>
        <dbReference type="SAM" id="SignalP"/>
    </source>
</evidence>
<dbReference type="Pfam" id="PF03958">
    <property type="entry name" value="Secretin_N"/>
    <property type="match status" value="3"/>
</dbReference>
<evidence type="ECO:0000256" key="7">
    <source>
        <dbReference type="ARBA" id="ARBA00022927"/>
    </source>
</evidence>
<evidence type="ECO:0000256" key="6">
    <source>
        <dbReference type="ARBA" id="ARBA00022729"/>
    </source>
</evidence>
<evidence type="ECO:0000259" key="15">
    <source>
        <dbReference type="Pfam" id="PF21305"/>
    </source>
</evidence>
<comment type="similarity">
    <text evidence="2">Belongs to the bacterial secretin family. GSP D subfamily.</text>
</comment>
<keyword evidence="6 12" id="KW-0732">Signal</keyword>
<dbReference type="GO" id="GO:0015628">
    <property type="term" value="P:protein secretion by the type II secretion system"/>
    <property type="evidence" value="ECO:0007669"/>
    <property type="project" value="InterPro"/>
</dbReference>
<dbReference type="InterPro" id="IPR013356">
    <property type="entry name" value="T2SS_GspD"/>
</dbReference>